<keyword evidence="2" id="KW-1185">Reference proteome</keyword>
<reference evidence="1 2" key="1">
    <citation type="submission" date="2018-04" db="EMBL/GenBank/DDBJ databases">
        <authorList>
            <person name="Vogel A."/>
        </authorList>
    </citation>
    <scope>NUCLEOTIDE SEQUENCE [LARGE SCALE GENOMIC DNA]</scope>
</reference>
<dbReference type="EMBL" id="OOIL02005938">
    <property type="protein sequence ID" value="VFQ96301.1"/>
    <property type="molecule type" value="Genomic_DNA"/>
</dbReference>
<organism evidence="1 2">
    <name type="scientific">Cuscuta campestris</name>
    <dbReference type="NCBI Taxonomy" id="132261"/>
    <lineage>
        <taxon>Eukaryota</taxon>
        <taxon>Viridiplantae</taxon>
        <taxon>Streptophyta</taxon>
        <taxon>Embryophyta</taxon>
        <taxon>Tracheophyta</taxon>
        <taxon>Spermatophyta</taxon>
        <taxon>Magnoliopsida</taxon>
        <taxon>eudicotyledons</taxon>
        <taxon>Gunneridae</taxon>
        <taxon>Pentapetalae</taxon>
        <taxon>asterids</taxon>
        <taxon>lamiids</taxon>
        <taxon>Solanales</taxon>
        <taxon>Convolvulaceae</taxon>
        <taxon>Cuscuteae</taxon>
        <taxon>Cuscuta</taxon>
        <taxon>Cuscuta subgen. Grammica</taxon>
        <taxon>Cuscuta sect. Cleistogrammica</taxon>
    </lineage>
</organism>
<evidence type="ECO:0000313" key="1">
    <source>
        <dbReference type="EMBL" id="VFQ96301.1"/>
    </source>
</evidence>
<protein>
    <submittedName>
        <fullName evidence="1">Uncharacterized protein</fullName>
    </submittedName>
</protein>
<gene>
    <name evidence="1" type="ORF">CCAM_LOCUS38077</name>
</gene>
<sequence length="111" mass="12737">MGKRDIVTLQPSQYSKVGFVQNHHQLGHRPTKSQESLPLDLPPEQRHLFEALTSKKRKLFQELNLDDTNDSSTKKGKILCEQNVEAQGMQFQHALHHGSQDRNLTLTILRV</sequence>
<name>A0A484N4S4_9ASTE</name>
<dbReference type="Proteomes" id="UP000595140">
    <property type="component" value="Unassembled WGS sequence"/>
</dbReference>
<proteinExistence type="predicted"/>
<evidence type="ECO:0000313" key="2">
    <source>
        <dbReference type="Proteomes" id="UP000595140"/>
    </source>
</evidence>
<accession>A0A484N4S4</accession>
<dbReference type="AlphaFoldDB" id="A0A484N4S4"/>